<evidence type="ECO:0000313" key="2">
    <source>
        <dbReference type="EMBL" id="AFZ21803.1"/>
    </source>
</evidence>
<name>K9WQG8_9CYAN</name>
<accession>K9WQG8</accession>
<sequence>MESLAPVADRLKPAATQTKSAYADYVEVRVLEPAEAGFVCIAPDFQSAGDEVQDKI</sequence>
<dbReference type="AlphaFoldDB" id="K9WQG8"/>
<evidence type="ECO:0000313" key="3">
    <source>
        <dbReference type="Proteomes" id="UP000010471"/>
    </source>
</evidence>
<proteinExistence type="predicted"/>
<dbReference type="EMBL" id="CP003630">
    <property type="protein sequence ID" value="AFZ21803.1"/>
    <property type="molecule type" value="Genomic_DNA"/>
</dbReference>
<dbReference type="HOGENOM" id="CLU_3009289_0_0_3"/>
<dbReference type="Proteomes" id="UP000010471">
    <property type="component" value="Chromosome"/>
</dbReference>
<protein>
    <submittedName>
        <fullName evidence="1">Uncharacterized protein</fullName>
    </submittedName>
</protein>
<evidence type="ECO:0000313" key="1">
    <source>
        <dbReference type="EMBL" id="AFZ21802.1"/>
    </source>
</evidence>
<organism evidence="1 3">
    <name type="scientific">Allocoleopsis franciscana PCC 7113</name>
    <dbReference type="NCBI Taxonomy" id="1173027"/>
    <lineage>
        <taxon>Bacteria</taxon>
        <taxon>Bacillati</taxon>
        <taxon>Cyanobacteriota</taxon>
        <taxon>Cyanophyceae</taxon>
        <taxon>Coleofasciculales</taxon>
        <taxon>Coleofasciculaceae</taxon>
        <taxon>Allocoleopsis</taxon>
        <taxon>Allocoleopsis franciscana</taxon>
    </lineage>
</organism>
<dbReference type="OrthoDB" id="10005792at2"/>
<dbReference type="EMBL" id="CP003630">
    <property type="protein sequence ID" value="AFZ21802.1"/>
    <property type="molecule type" value="Genomic_DNA"/>
</dbReference>
<keyword evidence="3" id="KW-1185">Reference proteome</keyword>
<reference evidence="1 3" key="1">
    <citation type="submission" date="2012-06" db="EMBL/GenBank/DDBJ databases">
        <title>Finished chromosome of genome of Microcoleus sp. PCC 7113.</title>
        <authorList>
            <consortium name="US DOE Joint Genome Institute"/>
            <person name="Gugger M."/>
            <person name="Coursin T."/>
            <person name="Rippka R."/>
            <person name="Tandeau De Marsac N."/>
            <person name="Huntemann M."/>
            <person name="Wei C.-L."/>
            <person name="Han J."/>
            <person name="Detter J.C."/>
            <person name="Han C."/>
            <person name="Tapia R."/>
            <person name="Chen A."/>
            <person name="Kyrpides N."/>
            <person name="Mavromatis K."/>
            <person name="Markowitz V."/>
            <person name="Szeto E."/>
            <person name="Ivanova N."/>
            <person name="Pagani I."/>
            <person name="Pati A."/>
            <person name="Goodwin L."/>
            <person name="Nordberg H.P."/>
            <person name="Cantor M.N."/>
            <person name="Hua S.X."/>
            <person name="Woyke T."/>
            <person name="Kerfeld C.A."/>
        </authorList>
    </citation>
    <scope>NUCLEOTIDE SEQUENCE [LARGE SCALE GENOMIC DNA]</scope>
    <source>
        <strain evidence="1 3">PCC 7113</strain>
    </source>
</reference>
<gene>
    <name evidence="1" type="ORF">Mic7113_6211</name>
    <name evidence="2" type="ORF">Mic7113_6213</name>
</gene>
<dbReference type="RefSeq" id="WP_015185931.1">
    <property type="nucleotide sequence ID" value="NC_019738.1"/>
</dbReference>
<dbReference type="KEGG" id="mic:Mic7113_6211"/>
<dbReference type="KEGG" id="mic:Mic7113_6213"/>